<reference evidence="1" key="2">
    <citation type="submission" date="2018-04" db="EMBL/GenBank/DDBJ databases">
        <title>OnivRS2 (Oryza nivara Reference Sequence Version 2).</title>
        <authorList>
            <person name="Zhang J."/>
            <person name="Kudrna D."/>
            <person name="Lee S."/>
            <person name="Talag J."/>
            <person name="Rajasekar S."/>
            <person name="Welchert J."/>
            <person name="Hsing Y.-I."/>
            <person name="Wing R.A."/>
        </authorList>
    </citation>
    <scope>NUCLEOTIDE SEQUENCE [LARGE SCALE GENOMIC DNA]</scope>
    <source>
        <strain evidence="1">SL10</strain>
    </source>
</reference>
<sequence length="60" mass="6569">MNDVLEVLGSGLIRAEPVFLFGLVHPYRCRAAFVLLVKKTGTFVGLSTGTHLYFRGSANQ</sequence>
<dbReference type="AlphaFoldDB" id="A0A0E0GJH9"/>
<proteinExistence type="predicted"/>
<accession>A0A0E0GJH9</accession>
<keyword evidence="2" id="KW-1185">Reference proteome</keyword>
<dbReference type="EnsemblPlants" id="ONIVA03G10560.1">
    <property type="protein sequence ID" value="ONIVA03G10560.1"/>
    <property type="gene ID" value="ONIVA03G10560"/>
</dbReference>
<organism evidence="1">
    <name type="scientific">Oryza nivara</name>
    <name type="common">Indian wild rice</name>
    <name type="synonym">Oryza sativa f. spontanea</name>
    <dbReference type="NCBI Taxonomy" id="4536"/>
    <lineage>
        <taxon>Eukaryota</taxon>
        <taxon>Viridiplantae</taxon>
        <taxon>Streptophyta</taxon>
        <taxon>Embryophyta</taxon>
        <taxon>Tracheophyta</taxon>
        <taxon>Spermatophyta</taxon>
        <taxon>Magnoliopsida</taxon>
        <taxon>Liliopsida</taxon>
        <taxon>Poales</taxon>
        <taxon>Poaceae</taxon>
        <taxon>BOP clade</taxon>
        <taxon>Oryzoideae</taxon>
        <taxon>Oryzeae</taxon>
        <taxon>Oryzinae</taxon>
        <taxon>Oryza</taxon>
    </lineage>
</organism>
<name>A0A0E0GJH9_ORYNI</name>
<evidence type="ECO:0000313" key="2">
    <source>
        <dbReference type="Proteomes" id="UP000006591"/>
    </source>
</evidence>
<protein>
    <submittedName>
        <fullName evidence="1">Uncharacterized protein</fullName>
    </submittedName>
</protein>
<dbReference type="Gramene" id="ONIVA03G10560.1">
    <property type="protein sequence ID" value="ONIVA03G10560.1"/>
    <property type="gene ID" value="ONIVA03G10560"/>
</dbReference>
<dbReference type="HOGENOM" id="CLU_2945716_0_0_1"/>
<dbReference type="Proteomes" id="UP000006591">
    <property type="component" value="Chromosome 3"/>
</dbReference>
<evidence type="ECO:0000313" key="1">
    <source>
        <dbReference type="EnsemblPlants" id="ONIVA03G10560.1"/>
    </source>
</evidence>
<reference evidence="1" key="1">
    <citation type="submission" date="2015-04" db="UniProtKB">
        <authorList>
            <consortium name="EnsemblPlants"/>
        </authorList>
    </citation>
    <scope>IDENTIFICATION</scope>
    <source>
        <strain evidence="1">SL10</strain>
    </source>
</reference>